<keyword evidence="3" id="KW-1185">Reference proteome</keyword>
<accession>E2ZA10</accession>
<dbReference type="EMBL" id="AECS01000010">
    <property type="protein sequence ID" value="EFQ04772.1"/>
    <property type="molecule type" value="Genomic_DNA"/>
</dbReference>
<feature type="transmembrane region" description="Helical" evidence="1">
    <location>
        <begin position="156"/>
        <end position="175"/>
    </location>
</feature>
<proteinExistence type="predicted"/>
<dbReference type="Proteomes" id="UP000003195">
    <property type="component" value="Unassembled WGS sequence"/>
</dbReference>
<name>E2ZA10_9FIRM</name>
<reference evidence="2 3" key="1">
    <citation type="submission" date="2010-08" db="EMBL/GenBank/DDBJ databases">
        <authorList>
            <person name="Weinstock G."/>
            <person name="Sodergren E."/>
            <person name="Clifton S."/>
            <person name="Fulton L."/>
            <person name="Fulton B."/>
            <person name="Courtney L."/>
            <person name="Fronick C."/>
            <person name="Harrison M."/>
            <person name="Strong C."/>
            <person name="Farmer C."/>
            <person name="Delahaunty K."/>
            <person name="Markovic C."/>
            <person name="Hall O."/>
            <person name="Minx P."/>
            <person name="Tomlinson C."/>
            <person name="Mitreva M."/>
            <person name="Hou S."/>
            <person name="Chen J."/>
            <person name="Wollam A."/>
            <person name="Pepin K.H."/>
            <person name="Johnson M."/>
            <person name="Bhonagiri V."/>
            <person name="Zhang X."/>
            <person name="Suruliraj S."/>
            <person name="Warren W."/>
            <person name="Chinwalla A."/>
            <person name="Mardis E.R."/>
            <person name="Wilson R.K."/>
        </authorList>
    </citation>
    <scope>NUCLEOTIDE SEQUENCE [LARGE SCALE GENOMIC DNA]</scope>
    <source>
        <strain evidence="2 3">F0359</strain>
    </source>
</reference>
<dbReference type="AlphaFoldDB" id="E2ZA10"/>
<keyword evidence="1" id="KW-1133">Transmembrane helix</keyword>
<gene>
    <name evidence="2" type="ORF">HMPREF9429_00267</name>
</gene>
<feature type="transmembrane region" description="Helical" evidence="1">
    <location>
        <begin position="131"/>
        <end position="150"/>
    </location>
</feature>
<feature type="transmembrane region" description="Helical" evidence="1">
    <location>
        <begin position="82"/>
        <end position="110"/>
    </location>
</feature>
<keyword evidence="1" id="KW-0812">Transmembrane</keyword>
<organism evidence="2 3">
    <name type="scientific">Megasphaera micronuciformis F0359</name>
    <dbReference type="NCBI Taxonomy" id="706434"/>
    <lineage>
        <taxon>Bacteria</taxon>
        <taxon>Bacillati</taxon>
        <taxon>Bacillota</taxon>
        <taxon>Negativicutes</taxon>
        <taxon>Veillonellales</taxon>
        <taxon>Veillonellaceae</taxon>
        <taxon>Megasphaera</taxon>
    </lineage>
</organism>
<dbReference type="STRING" id="706434.HMPREF9429_00267"/>
<protein>
    <submittedName>
        <fullName evidence="2">Uncharacterized protein</fullName>
    </submittedName>
</protein>
<comment type="caution">
    <text evidence="2">The sequence shown here is derived from an EMBL/GenBank/DDBJ whole genome shotgun (WGS) entry which is preliminary data.</text>
</comment>
<evidence type="ECO:0000313" key="3">
    <source>
        <dbReference type="Proteomes" id="UP000003195"/>
    </source>
</evidence>
<sequence>MLDNIWTLLPYFDAGIVAAVVARFTGMNLSMTVLFALLYIGATPVEAVMSMLVFNPFTYFTVYTQQHILGIKDLTFFPGAKMLIPVIVTLALATFNPFVGIIIFIALFLAESFAKVYKAMDVKKRPSARHIVFMTFGASALMIIGLLLVQWFPEKYYYILAGAVSLVFVIIMAASSNRRAYTGIWDYLMYGSAFISGLTGIIADDWFGAMKRQKESALSQVYPIVMYSAAVITLLAGYGVYSYFSAGSLFLTIGAALTIRFLGVYDYGKSGKFSYLALGMTVLVILIFWLIQPVPTGLPEIADKATSLF</sequence>
<evidence type="ECO:0000256" key="1">
    <source>
        <dbReference type="SAM" id="Phobius"/>
    </source>
</evidence>
<keyword evidence="1" id="KW-0472">Membrane</keyword>
<feature type="transmembrane region" description="Helical" evidence="1">
    <location>
        <begin position="187"/>
        <end position="209"/>
    </location>
</feature>
<feature type="transmembrane region" description="Helical" evidence="1">
    <location>
        <begin position="273"/>
        <end position="291"/>
    </location>
</feature>
<dbReference type="eggNOG" id="ENOG5032R0E">
    <property type="taxonomic scope" value="Bacteria"/>
</dbReference>
<feature type="transmembrane region" description="Helical" evidence="1">
    <location>
        <begin position="33"/>
        <end position="54"/>
    </location>
</feature>
<evidence type="ECO:0000313" key="2">
    <source>
        <dbReference type="EMBL" id="EFQ04772.1"/>
    </source>
</evidence>
<feature type="transmembrane region" description="Helical" evidence="1">
    <location>
        <begin position="221"/>
        <end position="241"/>
    </location>
</feature>
<dbReference type="HOGENOM" id="CLU_077647_0_0_9"/>
<feature type="transmembrane region" description="Helical" evidence="1">
    <location>
        <begin position="248"/>
        <end position="267"/>
    </location>
</feature>
<dbReference type="RefSeq" id="WP_006941046.1">
    <property type="nucleotide sequence ID" value="NZ_GL538184.1"/>
</dbReference>
<feature type="transmembrane region" description="Helical" evidence="1">
    <location>
        <begin position="6"/>
        <end position="26"/>
    </location>
</feature>